<organism evidence="1">
    <name type="scientific">Anopheles braziliensis</name>
    <dbReference type="NCBI Taxonomy" id="58242"/>
    <lineage>
        <taxon>Eukaryota</taxon>
        <taxon>Metazoa</taxon>
        <taxon>Ecdysozoa</taxon>
        <taxon>Arthropoda</taxon>
        <taxon>Hexapoda</taxon>
        <taxon>Insecta</taxon>
        <taxon>Pterygota</taxon>
        <taxon>Neoptera</taxon>
        <taxon>Endopterygota</taxon>
        <taxon>Diptera</taxon>
        <taxon>Nematocera</taxon>
        <taxon>Culicoidea</taxon>
        <taxon>Culicidae</taxon>
        <taxon>Anophelinae</taxon>
        <taxon>Anopheles</taxon>
    </lineage>
</organism>
<evidence type="ECO:0000313" key="1">
    <source>
        <dbReference type="EMBL" id="MBW30294.1"/>
    </source>
</evidence>
<protein>
    <submittedName>
        <fullName evidence="1">Putative secreted peptide</fullName>
    </submittedName>
</protein>
<proteinExistence type="predicted"/>
<accession>A0A2M3ZP06</accession>
<dbReference type="AlphaFoldDB" id="A0A2M3ZP06"/>
<dbReference type="EMBL" id="GGFM01009543">
    <property type="protein sequence ID" value="MBW30294.1"/>
    <property type="molecule type" value="Transcribed_RNA"/>
</dbReference>
<reference evidence="1" key="1">
    <citation type="submission" date="2018-01" db="EMBL/GenBank/DDBJ databases">
        <title>An insight into the sialome of Amazonian anophelines.</title>
        <authorList>
            <person name="Ribeiro J.M."/>
            <person name="Scarpassa V."/>
            <person name="Calvo E."/>
        </authorList>
    </citation>
    <scope>NUCLEOTIDE SEQUENCE</scope>
    <source>
        <tissue evidence="1">Salivary glands</tissue>
    </source>
</reference>
<sequence length="85" mass="9922">MAIWLWYCCWSFCRLARYLSCFCSSWLMFSEQRFSSFVIYSMRLATFCLLSSSSCFTSTGPYSLYTVLVGFSSCSSSKMLLFSRY</sequence>
<name>A0A2M3ZP06_9DIPT</name>